<dbReference type="PROSITE" id="PS50240">
    <property type="entry name" value="TRYPSIN_DOM"/>
    <property type="match status" value="1"/>
</dbReference>
<proteinExistence type="predicted"/>
<dbReference type="Pfam" id="PF00089">
    <property type="entry name" value="Trypsin"/>
    <property type="match status" value="1"/>
</dbReference>
<organism evidence="5 6">
    <name type="scientific">Folsomia candida</name>
    <name type="common">Springtail</name>
    <dbReference type="NCBI Taxonomy" id="158441"/>
    <lineage>
        <taxon>Eukaryota</taxon>
        <taxon>Metazoa</taxon>
        <taxon>Ecdysozoa</taxon>
        <taxon>Arthropoda</taxon>
        <taxon>Hexapoda</taxon>
        <taxon>Collembola</taxon>
        <taxon>Entomobryomorpha</taxon>
        <taxon>Isotomoidea</taxon>
        <taxon>Isotomidae</taxon>
        <taxon>Proisotominae</taxon>
        <taxon>Folsomia</taxon>
    </lineage>
</organism>
<accession>A0A226F292</accession>
<dbReference type="PANTHER" id="PTHR24252">
    <property type="entry name" value="ACROSIN-RELATED"/>
    <property type="match status" value="1"/>
</dbReference>
<dbReference type="SUPFAM" id="SSF50494">
    <property type="entry name" value="Trypsin-like serine proteases"/>
    <property type="match status" value="1"/>
</dbReference>
<keyword evidence="1" id="KW-1015">Disulfide bond</keyword>
<dbReference type="AlphaFoldDB" id="A0A226F292"/>
<dbReference type="InterPro" id="IPR001254">
    <property type="entry name" value="Trypsin_dom"/>
</dbReference>
<dbReference type="Gene3D" id="2.40.10.10">
    <property type="entry name" value="Trypsin-like serine proteases"/>
    <property type="match status" value="1"/>
</dbReference>
<dbReference type="GO" id="GO:0004252">
    <property type="term" value="F:serine-type endopeptidase activity"/>
    <property type="evidence" value="ECO:0007669"/>
    <property type="project" value="InterPro"/>
</dbReference>
<protein>
    <submittedName>
        <fullName evidence="5">Venom serine protease</fullName>
    </submittedName>
</protein>
<gene>
    <name evidence="5" type="ORF">Fcan01_00344</name>
</gene>
<name>A0A226F292_FOLCA</name>
<dbReference type="SMART" id="SM00020">
    <property type="entry name" value="Tryp_SPc"/>
    <property type="match status" value="1"/>
</dbReference>
<evidence type="ECO:0000313" key="5">
    <source>
        <dbReference type="EMBL" id="OXA63470.1"/>
    </source>
</evidence>
<keyword evidence="6" id="KW-1185">Reference proteome</keyword>
<feature type="domain" description="Peptidase S1" evidence="4">
    <location>
        <begin position="54"/>
        <end position="256"/>
    </location>
</feature>
<evidence type="ECO:0000313" key="6">
    <source>
        <dbReference type="Proteomes" id="UP000198287"/>
    </source>
</evidence>
<evidence type="ECO:0000256" key="1">
    <source>
        <dbReference type="ARBA" id="ARBA00023157"/>
    </source>
</evidence>
<feature type="signal peptide" evidence="3">
    <location>
        <begin position="1"/>
        <end position="23"/>
    </location>
</feature>
<dbReference type="OrthoDB" id="6380398at2759"/>
<keyword evidence="5" id="KW-0378">Hydrolase</keyword>
<dbReference type="PRINTS" id="PR00722">
    <property type="entry name" value="CHYMOTRYPSIN"/>
</dbReference>
<keyword evidence="5" id="KW-0645">Protease</keyword>
<dbReference type="InterPro" id="IPR001314">
    <property type="entry name" value="Peptidase_S1A"/>
</dbReference>
<keyword evidence="3" id="KW-0732">Signal</keyword>
<evidence type="ECO:0000259" key="4">
    <source>
        <dbReference type="PROSITE" id="PS50240"/>
    </source>
</evidence>
<dbReference type="GO" id="GO:0006508">
    <property type="term" value="P:proteolysis"/>
    <property type="evidence" value="ECO:0007669"/>
    <property type="project" value="UniProtKB-KW"/>
</dbReference>
<dbReference type="PANTHER" id="PTHR24252:SF7">
    <property type="entry name" value="HYALIN"/>
    <property type="match status" value="1"/>
</dbReference>
<dbReference type="FunFam" id="2.40.10.10:FF:000068">
    <property type="entry name" value="transmembrane protease serine 2"/>
    <property type="match status" value="1"/>
</dbReference>
<dbReference type="InterPro" id="IPR043504">
    <property type="entry name" value="Peptidase_S1_PA_chymotrypsin"/>
</dbReference>
<feature type="chain" id="PRO_5012420647" evidence="3">
    <location>
        <begin position="24"/>
        <end position="256"/>
    </location>
</feature>
<dbReference type="EMBL" id="LNIX01000001">
    <property type="protein sequence ID" value="OXA63470.1"/>
    <property type="molecule type" value="Genomic_DNA"/>
</dbReference>
<comment type="caution">
    <text evidence="5">The sequence shown here is derived from an EMBL/GenBank/DDBJ whole genome shotgun (WGS) entry which is preliminary data.</text>
</comment>
<sequence length="256" mass="27561">MASFTNSAVFLTLFLAYYGNTISARILSKNNTIPATRASSCSCGMSTARKTARIINGTSAFVGEFPWRCIVYTTKSNSFCTGTIISRGIVMIAAHCLDPLVPTDGIVVDVGDLDMGSTTETPSFWTAARAYAKHPSYDRATLKNDIALVYLQTPLTFSPTIQPTCLPFPLKGLNLVLSRVSVSRWGMTSYGGSVSEKLMKAEMLVLPEFMCRSSFGTAWPETNLWVGKQGKSACSGDSGGGADLFNPANRRWSPSG</sequence>
<dbReference type="Proteomes" id="UP000198287">
    <property type="component" value="Unassembled WGS sequence"/>
</dbReference>
<feature type="region of interest" description="Disordered" evidence="2">
    <location>
        <begin position="235"/>
        <end position="256"/>
    </location>
</feature>
<dbReference type="CDD" id="cd00190">
    <property type="entry name" value="Tryp_SPc"/>
    <property type="match status" value="1"/>
</dbReference>
<dbReference type="InterPro" id="IPR009003">
    <property type="entry name" value="Peptidase_S1_PA"/>
</dbReference>
<dbReference type="STRING" id="158441.A0A226F292"/>
<dbReference type="OMA" id="PANRRWS"/>
<reference evidence="5 6" key="1">
    <citation type="submission" date="2015-12" db="EMBL/GenBank/DDBJ databases">
        <title>The genome of Folsomia candida.</title>
        <authorList>
            <person name="Faddeeva A."/>
            <person name="Derks M.F."/>
            <person name="Anvar Y."/>
            <person name="Smit S."/>
            <person name="Van Straalen N."/>
            <person name="Roelofs D."/>
        </authorList>
    </citation>
    <scope>NUCLEOTIDE SEQUENCE [LARGE SCALE GENOMIC DNA]</scope>
    <source>
        <strain evidence="5 6">VU population</strain>
        <tissue evidence="5">Whole body</tissue>
    </source>
</reference>
<evidence type="ECO:0000256" key="3">
    <source>
        <dbReference type="SAM" id="SignalP"/>
    </source>
</evidence>
<evidence type="ECO:0000256" key="2">
    <source>
        <dbReference type="SAM" id="MobiDB-lite"/>
    </source>
</evidence>